<sequence>MLATTVARFRAELNTHPVGRALERILVGLGRIELVDRSMTLAAQLFTSVLPVIMAASVLVDTSAIRETLLDPFGVDPDVLVQDGFEVTSEAAAFGAVGLLMVLISGTSFARALGRVYGKIWDTPVLRLSHAWRWCAVLLLVAASALLTGLIHQLGSPVFAVIAQWCMWVCVWTACPTLLTSGLVPTRVLVATGVLTATLLTAVSIGGRVALPHVTASSEAHFGTLGIVFTMVGYLFVVAIVLVASPVIVQALIGDNDSGDVETHPY</sequence>
<evidence type="ECO:0008006" key="4">
    <source>
        <dbReference type="Google" id="ProtNLM"/>
    </source>
</evidence>
<feature type="transmembrane region" description="Helical" evidence="1">
    <location>
        <begin position="158"/>
        <end position="179"/>
    </location>
</feature>
<comment type="caution">
    <text evidence="2">The sequence shown here is derived from an EMBL/GenBank/DDBJ whole genome shotgun (WGS) entry which is preliminary data.</text>
</comment>
<evidence type="ECO:0000313" key="2">
    <source>
        <dbReference type="EMBL" id="MEE2058793.1"/>
    </source>
</evidence>
<organism evidence="2 3">
    <name type="scientific">Rhodococcus artemisiae</name>
    <dbReference type="NCBI Taxonomy" id="714159"/>
    <lineage>
        <taxon>Bacteria</taxon>
        <taxon>Bacillati</taxon>
        <taxon>Actinomycetota</taxon>
        <taxon>Actinomycetes</taxon>
        <taxon>Mycobacteriales</taxon>
        <taxon>Nocardiaceae</taxon>
        <taxon>Rhodococcus</taxon>
    </lineage>
</organism>
<feature type="transmembrane region" description="Helical" evidence="1">
    <location>
        <begin position="41"/>
        <end position="60"/>
    </location>
</feature>
<feature type="transmembrane region" description="Helical" evidence="1">
    <location>
        <begin position="188"/>
        <end position="210"/>
    </location>
</feature>
<evidence type="ECO:0000313" key="3">
    <source>
        <dbReference type="Proteomes" id="UP001336020"/>
    </source>
</evidence>
<keyword evidence="1" id="KW-0812">Transmembrane</keyword>
<dbReference type="RefSeq" id="WP_330134038.1">
    <property type="nucleotide sequence ID" value="NZ_JAUTXY010000006.1"/>
</dbReference>
<feature type="transmembrane region" description="Helical" evidence="1">
    <location>
        <begin position="131"/>
        <end position="152"/>
    </location>
</feature>
<accession>A0ABU7LB76</accession>
<name>A0ABU7LB76_9NOCA</name>
<feature type="transmembrane region" description="Helical" evidence="1">
    <location>
        <begin position="222"/>
        <end position="244"/>
    </location>
</feature>
<keyword evidence="1" id="KW-1133">Transmembrane helix</keyword>
<keyword evidence="1" id="KW-0472">Membrane</keyword>
<dbReference type="Proteomes" id="UP001336020">
    <property type="component" value="Unassembled WGS sequence"/>
</dbReference>
<reference evidence="2 3" key="1">
    <citation type="submission" date="2023-07" db="EMBL/GenBank/DDBJ databases">
        <authorList>
            <person name="Girao M."/>
            <person name="Carvalho M.F."/>
        </authorList>
    </citation>
    <scope>NUCLEOTIDE SEQUENCE [LARGE SCALE GENOMIC DNA]</scope>
    <source>
        <strain evidence="2 3">YIM65754</strain>
    </source>
</reference>
<evidence type="ECO:0000256" key="1">
    <source>
        <dbReference type="SAM" id="Phobius"/>
    </source>
</evidence>
<feature type="transmembrane region" description="Helical" evidence="1">
    <location>
        <begin position="91"/>
        <end position="110"/>
    </location>
</feature>
<dbReference type="EMBL" id="JAUTXY010000006">
    <property type="protein sequence ID" value="MEE2058793.1"/>
    <property type="molecule type" value="Genomic_DNA"/>
</dbReference>
<proteinExistence type="predicted"/>
<keyword evidence="3" id="KW-1185">Reference proteome</keyword>
<gene>
    <name evidence="2" type="ORF">Q7514_14815</name>
</gene>
<protein>
    <recommendedName>
        <fullName evidence="4">YihY family inner membrane protein</fullName>
    </recommendedName>
</protein>